<gene>
    <name evidence="1" type="ORF">GCM10010911_12890</name>
</gene>
<dbReference type="Proteomes" id="UP000612456">
    <property type="component" value="Unassembled WGS sequence"/>
</dbReference>
<keyword evidence="2" id="KW-1185">Reference proteome</keyword>
<sequence>MADTDEYVKYMTERFIHYVETPKEIRKQTRETAKTSQEPWLTKWFGVAPIGLALWWRSRIGREDKDKRD</sequence>
<dbReference type="RefSeq" id="WP_188990198.1">
    <property type="nucleotide sequence ID" value="NZ_BMHP01000001.1"/>
</dbReference>
<evidence type="ECO:0000313" key="2">
    <source>
        <dbReference type="Proteomes" id="UP000612456"/>
    </source>
</evidence>
<reference evidence="1" key="1">
    <citation type="journal article" date="2014" name="Int. J. Syst. Evol. Microbiol.">
        <title>Complete genome sequence of Corynebacterium casei LMG S-19264T (=DSM 44701T), isolated from a smear-ripened cheese.</title>
        <authorList>
            <consortium name="US DOE Joint Genome Institute (JGI-PGF)"/>
            <person name="Walter F."/>
            <person name="Albersmeier A."/>
            <person name="Kalinowski J."/>
            <person name="Ruckert C."/>
        </authorList>
    </citation>
    <scope>NUCLEOTIDE SEQUENCE</scope>
    <source>
        <strain evidence="1">CGMCC 1.15178</strain>
    </source>
</reference>
<dbReference type="InterPro" id="IPR025622">
    <property type="entry name" value="YqzE"/>
</dbReference>
<evidence type="ECO:0000313" key="1">
    <source>
        <dbReference type="EMBL" id="GGD56593.1"/>
    </source>
</evidence>
<dbReference type="AlphaFoldDB" id="A0A916YR09"/>
<dbReference type="EMBL" id="BMHP01000001">
    <property type="protein sequence ID" value="GGD56593.1"/>
    <property type="molecule type" value="Genomic_DNA"/>
</dbReference>
<organism evidence="1 2">
    <name type="scientific">Paenibacillus nasutitermitis</name>
    <dbReference type="NCBI Taxonomy" id="1652958"/>
    <lineage>
        <taxon>Bacteria</taxon>
        <taxon>Bacillati</taxon>
        <taxon>Bacillota</taxon>
        <taxon>Bacilli</taxon>
        <taxon>Bacillales</taxon>
        <taxon>Paenibacillaceae</taxon>
        <taxon>Paenibacillus</taxon>
    </lineage>
</organism>
<name>A0A916YR09_9BACL</name>
<accession>A0A916YR09</accession>
<dbReference type="Pfam" id="PF14038">
    <property type="entry name" value="YqzE"/>
    <property type="match status" value="1"/>
</dbReference>
<reference evidence="1" key="2">
    <citation type="submission" date="2020-09" db="EMBL/GenBank/DDBJ databases">
        <authorList>
            <person name="Sun Q."/>
            <person name="Zhou Y."/>
        </authorList>
    </citation>
    <scope>NUCLEOTIDE SEQUENCE</scope>
    <source>
        <strain evidence="1">CGMCC 1.15178</strain>
    </source>
</reference>
<protein>
    <submittedName>
        <fullName evidence="1">YqzE family protein</fullName>
    </submittedName>
</protein>
<comment type="caution">
    <text evidence="1">The sequence shown here is derived from an EMBL/GenBank/DDBJ whole genome shotgun (WGS) entry which is preliminary data.</text>
</comment>
<proteinExistence type="predicted"/>